<keyword evidence="2" id="KW-0378">Hydrolase</keyword>
<dbReference type="OrthoDB" id="6193218at2"/>
<protein>
    <submittedName>
        <fullName evidence="4">DNA polymerase III PolC-type</fullName>
        <ecNumber evidence="4">2.7.7.7</ecNumber>
    </submittedName>
</protein>
<dbReference type="InterPro" id="IPR036397">
    <property type="entry name" value="RNaseH_sf"/>
</dbReference>
<accession>A0A1M7YZH3</accession>
<dbReference type="GO" id="GO:0003676">
    <property type="term" value="F:nucleic acid binding"/>
    <property type="evidence" value="ECO:0007669"/>
    <property type="project" value="InterPro"/>
</dbReference>
<dbReference type="SUPFAM" id="SSF53098">
    <property type="entry name" value="Ribonuclease H-like"/>
    <property type="match status" value="1"/>
</dbReference>
<keyword evidence="4" id="KW-0808">Transferase</keyword>
<keyword evidence="2" id="KW-0269">Exonuclease</keyword>
<dbReference type="Gene3D" id="3.30.420.10">
    <property type="entry name" value="Ribonuclease H-like superfamily/Ribonuclease H"/>
    <property type="match status" value="1"/>
</dbReference>
<dbReference type="NCBIfam" id="NF006601">
    <property type="entry name" value="PRK09145.1"/>
    <property type="match status" value="1"/>
</dbReference>
<dbReference type="InterPro" id="IPR012337">
    <property type="entry name" value="RNaseH-like_sf"/>
</dbReference>
<evidence type="ECO:0000256" key="1">
    <source>
        <dbReference type="ARBA" id="ARBA00022722"/>
    </source>
</evidence>
<evidence type="ECO:0000313" key="5">
    <source>
        <dbReference type="Proteomes" id="UP000184600"/>
    </source>
</evidence>
<dbReference type="InterPro" id="IPR013520">
    <property type="entry name" value="Ribonucl_H"/>
</dbReference>
<dbReference type="EMBL" id="FRFG01000053">
    <property type="protein sequence ID" value="SHO58041.1"/>
    <property type="molecule type" value="Genomic_DNA"/>
</dbReference>
<dbReference type="CDD" id="cd06127">
    <property type="entry name" value="DEDDh"/>
    <property type="match status" value="1"/>
</dbReference>
<dbReference type="RefSeq" id="WP_073585492.1">
    <property type="nucleotide sequence ID" value="NZ_AP024897.1"/>
</dbReference>
<keyword evidence="5" id="KW-1185">Reference proteome</keyword>
<organism evidence="4 5">
    <name type="scientific">Vibrio quintilis</name>
    <dbReference type="NCBI Taxonomy" id="1117707"/>
    <lineage>
        <taxon>Bacteria</taxon>
        <taxon>Pseudomonadati</taxon>
        <taxon>Pseudomonadota</taxon>
        <taxon>Gammaproteobacteria</taxon>
        <taxon>Vibrionales</taxon>
        <taxon>Vibrionaceae</taxon>
        <taxon>Vibrio</taxon>
    </lineage>
</organism>
<dbReference type="Proteomes" id="UP000184600">
    <property type="component" value="Unassembled WGS sequence"/>
</dbReference>
<dbReference type="Pfam" id="PF00929">
    <property type="entry name" value="RNase_T"/>
    <property type="match status" value="1"/>
</dbReference>
<keyword evidence="4" id="KW-0548">Nucleotidyltransferase</keyword>
<dbReference type="EC" id="2.7.7.7" evidence="4"/>
<evidence type="ECO:0000313" key="4">
    <source>
        <dbReference type="EMBL" id="SHO58041.1"/>
    </source>
</evidence>
<reference evidence="5" key="1">
    <citation type="submission" date="2016-12" db="EMBL/GenBank/DDBJ databases">
        <authorList>
            <person name="Rodrigo-Torres L."/>
            <person name="Arahal R.D."/>
            <person name="Lucena T."/>
        </authorList>
    </citation>
    <scope>NUCLEOTIDE SEQUENCE [LARGE SCALE GENOMIC DNA]</scope>
</reference>
<dbReference type="STRING" id="1117707.VQ7734_03811"/>
<dbReference type="AlphaFoldDB" id="A0A1M7YZH3"/>
<sequence length="219" mass="25425">MNWLRRIYWHYKLKDSPYRSLFRTVLRAAKHHEYIALDCETTSLDPRQAQLVTIAAVKVKHNRIVTSQSFEVHLKAPVTLDKHSVRIHRIRHQDLTQGIAEHDALKQLIQFIGNQPLIGYHIHYDKTILDSACRRHLGFPLPNPIIEVSQIYQQKLEMQLPNAYFDLSLDVICHQLDLPSPERHNALQDAISAALIYIRLTRGDLPVLTSSSITKPRFF</sequence>
<dbReference type="SMART" id="SM00479">
    <property type="entry name" value="EXOIII"/>
    <property type="match status" value="1"/>
</dbReference>
<feature type="domain" description="Exonuclease" evidence="3">
    <location>
        <begin position="33"/>
        <end position="206"/>
    </location>
</feature>
<proteinExistence type="predicted"/>
<gene>
    <name evidence="4" type="primary">polC_1</name>
    <name evidence="4" type="ORF">VQ7734_03811</name>
</gene>
<name>A0A1M7YZH3_9VIBR</name>
<dbReference type="GO" id="GO:0003887">
    <property type="term" value="F:DNA-directed DNA polymerase activity"/>
    <property type="evidence" value="ECO:0007669"/>
    <property type="project" value="UniProtKB-EC"/>
</dbReference>
<dbReference type="PANTHER" id="PTHR30231:SF7">
    <property type="entry name" value="BLR4117 PROTEIN"/>
    <property type="match status" value="1"/>
</dbReference>
<evidence type="ECO:0000259" key="3">
    <source>
        <dbReference type="SMART" id="SM00479"/>
    </source>
</evidence>
<dbReference type="GO" id="GO:0005829">
    <property type="term" value="C:cytosol"/>
    <property type="evidence" value="ECO:0007669"/>
    <property type="project" value="TreeGrafter"/>
</dbReference>
<dbReference type="GO" id="GO:0008408">
    <property type="term" value="F:3'-5' exonuclease activity"/>
    <property type="evidence" value="ECO:0007669"/>
    <property type="project" value="TreeGrafter"/>
</dbReference>
<evidence type="ECO:0000256" key="2">
    <source>
        <dbReference type="ARBA" id="ARBA00022839"/>
    </source>
</evidence>
<keyword evidence="1" id="KW-0540">Nuclease</keyword>
<dbReference type="PANTHER" id="PTHR30231">
    <property type="entry name" value="DNA POLYMERASE III SUBUNIT EPSILON"/>
    <property type="match status" value="1"/>
</dbReference>